<keyword evidence="3" id="KW-1185">Reference proteome</keyword>
<organism evidence="2 3">
    <name type="scientific">Solanum tuberosum</name>
    <name type="common">Potato</name>
    <dbReference type="NCBI Taxonomy" id="4113"/>
    <lineage>
        <taxon>Eukaryota</taxon>
        <taxon>Viridiplantae</taxon>
        <taxon>Streptophyta</taxon>
        <taxon>Embryophyta</taxon>
        <taxon>Tracheophyta</taxon>
        <taxon>Spermatophyta</taxon>
        <taxon>Magnoliopsida</taxon>
        <taxon>eudicotyledons</taxon>
        <taxon>Gunneridae</taxon>
        <taxon>Pentapetalae</taxon>
        <taxon>asterids</taxon>
        <taxon>lamiids</taxon>
        <taxon>Solanales</taxon>
        <taxon>Solanaceae</taxon>
        <taxon>Solanoideae</taxon>
        <taxon>Solaneae</taxon>
        <taxon>Solanum</taxon>
    </lineage>
</organism>
<feature type="compositionally biased region" description="Polar residues" evidence="1">
    <location>
        <begin position="1"/>
        <end position="20"/>
    </location>
</feature>
<dbReference type="HOGENOM" id="CLU_029307_5_0_1"/>
<dbReference type="PANTHER" id="PTHR33180">
    <property type="entry name" value="PHOTOSYSTEM II CP43 REACTION CENTER PROTEIN"/>
    <property type="match status" value="1"/>
</dbReference>
<evidence type="ECO:0000313" key="3">
    <source>
        <dbReference type="Proteomes" id="UP000011115"/>
    </source>
</evidence>
<reference evidence="2" key="2">
    <citation type="submission" date="2015-06" db="UniProtKB">
        <authorList>
            <consortium name="EnsemblPlants"/>
        </authorList>
    </citation>
    <scope>IDENTIFICATION</scope>
    <source>
        <strain evidence="2">DM1-3 516 R44</strain>
    </source>
</reference>
<dbReference type="EnsemblPlants" id="PGSC0003DMT400097089">
    <property type="protein sequence ID" value="PGSC0003DMT400097089"/>
    <property type="gene ID" value="PGSC0003DMG400046660"/>
</dbReference>
<dbReference type="Proteomes" id="UP000011115">
    <property type="component" value="Unassembled WGS sequence"/>
</dbReference>
<feature type="compositionally biased region" description="Basic and acidic residues" evidence="1">
    <location>
        <begin position="31"/>
        <end position="44"/>
    </location>
</feature>
<accession>M1DZW2</accession>
<dbReference type="PaxDb" id="4113-PGSC0003DMT400097089"/>
<sequence>MSISKVPSQRVINEDYPQTQRKAKQWAPLPRRKENEVVIAKEVKTPQTTHRKPPHVSGKGKNQVVDDTSSDDSVEIDSTQFTSSASENAEVVGSRTPLHTPVSEAEMTKRKFSKMHSKETHDPLALPPEPQASQALKVPHISVNPPRSINHSKVVRLQTILEEKWLSTDGVVEIYSTIWETLQYHKFQQFTKPQSSYVPTWVREFYEGHESLRTGQRHYIVKRSKKVEKAEEKEGWTSQKPLGDSPSELLARQKVQRIGL</sequence>
<evidence type="ECO:0000313" key="2">
    <source>
        <dbReference type="EnsemblPlants" id="PGSC0003DMT400097089"/>
    </source>
</evidence>
<evidence type="ECO:0000256" key="1">
    <source>
        <dbReference type="SAM" id="MobiDB-lite"/>
    </source>
</evidence>
<proteinExistence type="predicted"/>
<dbReference type="InParanoid" id="M1DZW2"/>
<reference evidence="3" key="1">
    <citation type="journal article" date="2011" name="Nature">
        <title>Genome sequence and analysis of the tuber crop potato.</title>
        <authorList>
            <consortium name="The Potato Genome Sequencing Consortium"/>
        </authorList>
    </citation>
    <scope>NUCLEOTIDE SEQUENCE [LARGE SCALE GENOMIC DNA]</scope>
    <source>
        <strain evidence="3">cv. DM1-3 516 R44</strain>
    </source>
</reference>
<dbReference type="AlphaFoldDB" id="M1DZW2"/>
<name>M1DZW2_SOLTU</name>
<dbReference type="Gramene" id="PGSC0003DMT400097089">
    <property type="protein sequence ID" value="PGSC0003DMT400097089"/>
    <property type="gene ID" value="PGSC0003DMG400046660"/>
</dbReference>
<protein>
    <submittedName>
        <fullName evidence="2">Uncharacterized protein</fullName>
    </submittedName>
</protein>
<feature type="region of interest" description="Disordered" evidence="1">
    <location>
        <begin position="1"/>
        <end position="98"/>
    </location>
</feature>
<dbReference type="PANTHER" id="PTHR33180:SF31">
    <property type="entry name" value="POLYPROTEIN PROTEIN"/>
    <property type="match status" value="1"/>
</dbReference>